<gene>
    <name evidence="2" type="ORF">SAMN05216174_104150</name>
</gene>
<dbReference type="InterPro" id="IPR043917">
    <property type="entry name" value="DUF5753"/>
</dbReference>
<accession>A0A1G6P8Y3</accession>
<dbReference type="Pfam" id="PF13560">
    <property type="entry name" value="HTH_31"/>
    <property type="match status" value="1"/>
</dbReference>
<dbReference type="Pfam" id="PF19054">
    <property type="entry name" value="DUF5753"/>
    <property type="match status" value="1"/>
</dbReference>
<sequence>MPQHEPSPRARRLGLRLARLRKTARLPQEEAGKPLRYDLRKMSRIEKGQIPDYAGLTALLDVYGVPVNEWEPYVRLWEQAKDKGWWHGLGLTDAGYISLEHHASTARVYALTAVPDLLQTPDYTRLALTDPITGRPHRNTAAEVTARAQRQQRLTTHPPLALHAIIPAHAITPQHQTPDSVLDGQLRHLADQARLPNITVQILPTTVGAHQAPFTILSFPDADDIDTVYTHHAFGSVITDNPDRVTTATHRFRHLAELALSEPDSRALIDHQHYLATG</sequence>
<dbReference type="EMBL" id="FMZZ01000004">
    <property type="protein sequence ID" value="SDC75956.1"/>
    <property type="molecule type" value="Genomic_DNA"/>
</dbReference>
<dbReference type="RefSeq" id="WP_091449823.1">
    <property type="nucleotide sequence ID" value="NZ_FMZZ01000004.1"/>
</dbReference>
<dbReference type="SUPFAM" id="SSF47413">
    <property type="entry name" value="lambda repressor-like DNA-binding domains"/>
    <property type="match status" value="1"/>
</dbReference>
<dbReference type="OrthoDB" id="4285266at2"/>
<reference evidence="3" key="1">
    <citation type="submission" date="2016-10" db="EMBL/GenBank/DDBJ databases">
        <authorList>
            <person name="Varghese N."/>
            <person name="Submissions S."/>
        </authorList>
    </citation>
    <scope>NUCLEOTIDE SEQUENCE [LARGE SCALE GENOMIC DNA]</scope>
    <source>
        <strain evidence="3">IBRC-M 10403</strain>
    </source>
</reference>
<evidence type="ECO:0000259" key="1">
    <source>
        <dbReference type="PROSITE" id="PS50943"/>
    </source>
</evidence>
<name>A0A1G6P8Y3_9PSEU</name>
<proteinExistence type="predicted"/>
<keyword evidence="3" id="KW-1185">Reference proteome</keyword>
<evidence type="ECO:0000313" key="3">
    <source>
        <dbReference type="Proteomes" id="UP000199501"/>
    </source>
</evidence>
<dbReference type="PROSITE" id="PS50943">
    <property type="entry name" value="HTH_CROC1"/>
    <property type="match status" value="1"/>
</dbReference>
<dbReference type="GO" id="GO:0003677">
    <property type="term" value="F:DNA binding"/>
    <property type="evidence" value="ECO:0007669"/>
    <property type="project" value="InterPro"/>
</dbReference>
<dbReference type="InterPro" id="IPR010982">
    <property type="entry name" value="Lambda_DNA-bd_dom_sf"/>
</dbReference>
<dbReference type="InterPro" id="IPR001387">
    <property type="entry name" value="Cro/C1-type_HTH"/>
</dbReference>
<dbReference type="Gene3D" id="1.10.260.40">
    <property type="entry name" value="lambda repressor-like DNA-binding domains"/>
    <property type="match status" value="1"/>
</dbReference>
<feature type="domain" description="HTH cro/C1-type" evidence="1">
    <location>
        <begin position="17"/>
        <end position="70"/>
    </location>
</feature>
<organism evidence="2 3">
    <name type="scientific">Actinokineospora iranica</name>
    <dbReference type="NCBI Taxonomy" id="1271860"/>
    <lineage>
        <taxon>Bacteria</taxon>
        <taxon>Bacillati</taxon>
        <taxon>Actinomycetota</taxon>
        <taxon>Actinomycetes</taxon>
        <taxon>Pseudonocardiales</taxon>
        <taxon>Pseudonocardiaceae</taxon>
        <taxon>Actinokineospora</taxon>
    </lineage>
</organism>
<dbReference type="AlphaFoldDB" id="A0A1G6P8Y3"/>
<evidence type="ECO:0000313" key="2">
    <source>
        <dbReference type="EMBL" id="SDC75956.1"/>
    </source>
</evidence>
<protein>
    <submittedName>
        <fullName evidence="2">Helix-turn-helix domain-containing protein</fullName>
    </submittedName>
</protein>
<dbReference type="STRING" id="1271860.SAMN05216174_104150"/>
<dbReference type="Proteomes" id="UP000199501">
    <property type="component" value="Unassembled WGS sequence"/>
</dbReference>